<dbReference type="Proteomes" id="UP000232003">
    <property type="component" value="Plasmid pNFSY08"/>
</dbReference>
<geneLocation type="plasmid" evidence="2">
    <name>pnfsy08</name>
</geneLocation>
<name>A0A2K8TAY0_9NOSO</name>
<evidence type="ECO:0000313" key="2">
    <source>
        <dbReference type="Proteomes" id="UP000232003"/>
    </source>
</evidence>
<dbReference type="OrthoDB" id="4759077at2"/>
<sequence>MTNASNADIRHFLEQFFGTDNKFDLGKIERGEGKQAKIRPWVELLTKGEPQPTILPCWRSESVDWYAIALSERQLRRLSEELMAFVGPTYSTFRGQRAQLNPQDPIELAVYEFTGGAAVKLCGQATDVWEALEQMRRVSERRVKRVADIPRPTGRVLRDFYMALQAGDRIAAENSLQYLVDQHRLDALNLLFLRVQLLAELEQWNELLTLPELGNLLQVRRPFAVTQALLKAVYSTELQHFEDNNAPGSAVAYFQEVVFPRYNNLFAVRAGSKIPEVLKLFMLLAVGGEPTKPALRDELLAIAEVEETHRSYLQRLAALLRDATPDSEGDPLQQAEQLSKNGDFDQAFSLLCNIPSSKEKVRLLLQCAYELQTLAVEKAALQAFDELTADEQTALLKVRWNQDFLTKLRGSQKGTTKDTPTALSVPTNWLEWLSQLDKKPTWERALYTARQGSAEWDVTSLLMQPQAVAEFDELLSKVGSTAESILHDALPYLLGFFQKDEQFPRSEFLSLYYSLLELLVLSTEGGDVDLVLFNDLAIAILTLGVNTAKYTEIVDYALELWDRFASPKKVDWMLDLIDVLISYPCPVLEKREQLLFATAETLRRFTERIDEVQRGIFRALVKDLHLGESFPDLLDEPASLVEQNLEVEVNIFQKLKSKSVLIYTLTETAAIRVKSILEAACKEVTVYLSHDKGGNDRLRQWVRNSDIVVMVTASAKHAATGFIEANRPSHLAPILLVNSKGSASMLRAISLYLAPGD</sequence>
<dbReference type="NCBIfam" id="NF041061">
    <property type="entry name" value="DpdD"/>
    <property type="match status" value="1"/>
</dbReference>
<evidence type="ECO:0000313" key="1">
    <source>
        <dbReference type="EMBL" id="AUB44844.1"/>
    </source>
</evidence>
<dbReference type="RefSeq" id="WP_100904377.1">
    <property type="nucleotide sequence ID" value="NZ_CAWNNC010000009.1"/>
</dbReference>
<protein>
    <submittedName>
        <fullName evidence="1">TgtA5 cluster protein 3</fullName>
    </submittedName>
</protein>
<organism evidence="1 2">
    <name type="scientific">Nostoc flagelliforme CCNUN1</name>
    <dbReference type="NCBI Taxonomy" id="2038116"/>
    <lineage>
        <taxon>Bacteria</taxon>
        <taxon>Bacillati</taxon>
        <taxon>Cyanobacteriota</taxon>
        <taxon>Cyanophyceae</taxon>
        <taxon>Nostocales</taxon>
        <taxon>Nostocaceae</taxon>
        <taxon>Nostoc</taxon>
    </lineage>
</organism>
<dbReference type="KEGG" id="nfl:COO91_11091"/>
<dbReference type="InterPro" id="IPR049807">
    <property type="entry name" value="DpdD-like"/>
</dbReference>
<accession>A0A2K8TAY0</accession>
<keyword evidence="2" id="KW-1185">Reference proteome</keyword>
<proteinExistence type="predicted"/>
<keyword evidence="1" id="KW-0614">Plasmid</keyword>
<dbReference type="AlphaFoldDB" id="A0A2K8TAY0"/>
<gene>
    <name evidence="1" type="ORF">COO91_11091</name>
</gene>
<dbReference type="EMBL" id="CP024793">
    <property type="protein sequence ID" value="AUB44844.1"/>
    <property type="molecule type" value="Genomic_DNA"/>
</dbReference>
<reference evidence="1 2" key="1">
    <citation type="submission" date="2017-11" db="EMBL/GenBank/DDBJ databases">
        <title>Complete genome of a free-living desiccation-tolerant cyanobacterium and its photosynthetic adaptation to extreme terrestrial habitat.</title>
        <authorList>
            <person name="Shang J."/>
        </authorList>
    </citation>
    <scope>NUCLEOTIDE SEQUENCE [LARGE SCALE GENOMIC DNA]</scope>
    <source>
        <strain evidence="1 2">CCNUN1</strain>
        <plasmid evidence="2">pnfsy08</plasmid>
    </source>
</reference>